<dbReference type="EMBL" id="LR877145">
    <property type="protein sequence ID" value="CAD2213410.1"/>
    <property type="molecule type" value="Genomic_DNA"/>
</dbReference>
<dbReference type="SUPFAM" id="SSF54928">
    <property type="entry name" value="RNA-binding domain, RBD"/>
    <property type="match status" value="1"/>
</dbReference>
<feature type="region of interest" description="Disordered" evidence="2">
    <location>
        <begin position="193"/>
        <end position="225"/>
    </location>
</feature>
<protein>
    <submittedName>
        <fullName evidence="4">RNA recognition motif. (A.k.a. RRM, RBD, or RNP domain), putative</fullName>
    </submittedName>
</protein>
<dbReference type="GO" id="GO:0048026">
    <property type="term" value="P:positive regulation of mRNA splicing, via spliceosome"/>
    <property type="evidence" value="ECO:0007669"/>
    <property type="project" value="TreeGrafter"/>
</dbReference>
<dbReference type="OrthoDB" id="10259687at2759"/>
<organism evidence="4 5">
    <name type="scientific">Angomonas deanei</name>
    <dbReference type="NCBI Taxonomy" id="59799"/>
    <lineage>
        <taxon>Eukaryota</taxon>
        <taxon>Discoba</taxon>
        <taxon>Euglenozoa</taxon>
        <taxon>Kinetoplastea</taxon>
        <taxon>Metakinetoplastina</taxon>
        <taxon>Trypanosomatida</taxon>
        <taxon>Trypanosomatidae</taxon>
        <taxon>Strigomonadinae</taxon>
        <taxon>Angomonas</taxon>
    </lineage>
</organism>
<dbReference type="GO" id="GO:0005730">
    <property type="term" value="C:nucleolus"/>
    <property type="evidence" value="ECO:0007669"/>
    <property type="project" value="TreeGrafter"/>
</dbReference>
<dbReference type="AlphaFoldDB" id="A0A7G2C113"/>
<dbReference type="Proteomes" id="UP000515908">
    <property type="component" value="Chromosome 01"/>
</dbReference>
<gene>
    <name evidence="4" type="ORF">ADEAN_000085100</name>
</gene>
<evidence type="ECO:0000313" key="5">
    <source>
        <dbReference type="Proteomes" id="UP000515908"/>
    </source>
</evidence>
<dbReference type="InterPro" id="IPR052084">
    <property type="entry name" value="SF3B4_spliceosome_assoc"/>
</dbReference>
<feature type="compositionally biased region" description="Basic and acidic residues" evidence="2">
    <location>
        <begin position="193"/>
        <end position="212"/>
    </location>
</feature>
<evidence type="ECO:0000256" key="2">
    <source>
        <dbReference type="SAM" id="MobiDB-lite"/>
    </source>
</evidence>
<evidence type="ECO:0000259" key="3">
    <source>
        <dbReference type="PROSITE" id="PS50102"/>
    </source>
</evidence>
<dbReference type="PROSITE" id="PS50102">
    <property type="entry name" value="RRM"/>
    <property type="match status" value="1"/>
</dbReference>
<accession>A0A7G2C113</accession>
<dbReference type="InterPro" id="IPR035979">
    <property type="entry name" value="RBD_domain_sf"/>
</dbReference>
<name>A0A7G2C113_9TRYP</name>
<evidence type="ECO:0000313" key="4">
    <source>
        <dbReference type="EMBL" id="CAD2213410.1"/>
    </source>
</evidence>
<dbReference type="PANTHER" id="PTHR48030:SF3">
    <property type="entry name" value="SPLICING FACTOR 3B SUBUNIT 4"/>
    <property type="match status" value="1"/>
</dbReference>
<sequence>MKISWPSMITVHGVEQRQPFCYVDFYCSEDAKYCYEALSLYPISLYGRPVRVSHASTDLANREAGLKSVMSGLTTSLYEIGAKVVVRNLDKTLTEFEVTEFFEQFGAFAVPPRMKRDELGAFKGVAILSYKDFSFSDKLIDEMNDKVFRDRTISVQYARLEDGSGLLHGNETERANAKLIQEEERKYQENIRKQTLEQDRANRAARSDDTSWRKPLQPRADVRRP</sequence>
<dbReference type="InterPro" id="IPR000504">
    <property type="entry name" value="RRM_dom"/>
</dbReference>
<dbReference type="InterPro" id="IPR012677">
    <property type="entry name" value="Nucleotide-bd_a/b_plait_sf"/>
</dbReference>
<evidence type="ECO:0000256" key="1">
    <source>
        <dbReference type="PROSITE-ProRule" id="PRU00176"/>
    </source>
</evidence>
<dbReference type="PANTHER" id="PTHR48030">
    <property type="entry name" value="SPLICING FACTOR 3B SUBUNIT 4"/>
    <property type="match status" value="1"/>
</dbReference>
<reference evidence="4 5" key="1">
    <citation type="submission" date="2020-08" db="EMBL/GenBank/DDBJ databases">
        <authorList>
            <person name="Newling K."/>
            <person name="Davey J."/>
            <person name="Forrester S."/>
        </authorList>
    </citation>
    <scope>NUCLEOTIDE SEQUENCE [LARGE SCALE GENOMIC DNA]</scope>
    <source>
        <strain evidence="5">Crithidia deanei Carvalho (ATCC PRA-265)</strain>
    </source>
</reference>
<keyword evidence="5" id="KW-1185">Reference proteome</keyword>
<keyword evidence="1" id="KW-0694">RNA-binding</keyword>
<dbReference type="VEuPathDB" id="TriTrypDB:ADEAN_000085100"/>
<dbReference type="GO" id="GO:0071011">
    <property type="term" value="C:precatalytic spliceosome"/>
    <property type="evidence" value="ECO:0007669"/>
    <property type="project" value="TreeGrafter"/>
</dbReference>
<feature type="domain" description="RRM" evidence="3">
    <location>
        <begin position="82"/>
        <end position="160"/>
    </location>
</feature>
<dbReference type="Pfam" id="PF00076">
    <property type="entry name" value="RRM_1"/>
    <property type="match status" value="1"/>
</dbReference>
<proteinExistence type="predicted"/>
<dbReference type="SMART" id="SM00360">
    <property type="entry name" value="RRM"/>
    <property type="match status" value="1"/>
</dbReference>
<dbReference type="GO" id="GO:0003723">
    <property type="term" value="F:RNA binding"/>
    <property type="evidence" value="ECO:0007669"/>
    <property type="project" value="UniProtKB-UniRule"/>
</dbReference>
<dbReference type="Gene3D" id="3.30.70.330">
    <property type="match status" value="2"/>
</dbReference>